<proteinExistence type="predicted"/>
<comment type="caution">
    <text evidence="1">The sequence shown here is derived from an EMBL/GenBank/DDBJ whole genome shotgun (WGS) entry which is preliminary data.</text>
</comment>
<accession>A0A504J9S6</accession>
<evidence type="ECO:0000313" key="2">
    <source>
        <dbReference type="Proteomes" id="UP000315540"/>
    </source>
</evidence>
<sequence length="345" mass="40484">MSSLQYVFIFFVFSSCFGQTKEKYRIPIPEASKDITADNFVDRVVSQIKHYDKEAMYFIRPLQNNCVYELLINDFPVYKDYGIEKLATPININRAILQSGPQTVTVRLYPLGDALKRAYGDGETITKLLPKSEMKVKVVKYEAFNISDELEDEIVVKEHTSPTKEGSEEFEGAGLPYYEYTFTFDAEVPYKNEGWLNGEDLTKFDKKELENQVLKYYNEYIQISENKLLDRVLSINFLSEVRRRKSQYHDKKYVEDILLEFKKETIEHKKSFQPLENYTLSFYGNNRIVCLKFPSKEPVKRQYRGKSAVWYKYKNEPNGPTRGRWLDLYLYLPTGQSLGSLQMIP</sequence>
<dbReference type="OrthoDB" id="1149023at2"/>
<keyword evidence="2" id="KW-1185">Reference proteome</keyword>
<reference evidence="1 2" key="1">
    <citation type="submission" date="2019-06" db="EMBL/GenBank/DDBJ databases">
        <authorList>
            <person name="Meng X."/>
        </authorList>
    </citation>
    <scope>NUCLEOTIDE SEQUENCE [LARGE SCALE GENOMIC DNA]</scope>
    <source>
        <strain evidence="1 2">M625</strain>
    </source>
</reference>
<gene>
    <name evidence="1" type="ORF">FHK87_21280</name>
</gene>
<organism evidence="1 2">
    <name type="scientific">Aquimarina algicola</name>
    <dbReference type="NCBI Taxonomy" id="2589995"/>
    <lineage>
        <taxon>Bacteria</taxon>
        <taxon>Pseudomonadati</taxon>
        <taxon>Bacteroidota</taxon>
        <taxon>Flavobacteriia</taxon>
        <taxon>Flavobacteriales</taxon>
        <taxon>Flavobacteriaceae</taxon>
        <taxon>Aquimarina</taxon>
    </lineage>
</organism>
<dbReference type="Proteomes" id="UP000315540">
    <property type="component" value="Unassembled WGS sequence"/>
</dbReference>
<dbReference type="EMBL" id="VFWZ01000008">
    <property type="protein sequence ID" value="TPN82961.1"/>
    <property type="molecule type" value="Genomic_DNA"/>
</dbReference>
<dbReference type="RefSeq" id="WP_140596471.1">
    <property type="nucleotide sequence ID" value="NZ_VFWZ01000008.1"/>
</dbReference>
<name>A0A504J9S6_9FLAO</name>
<protein>
    <submittedName>
        <fullName evidence="1">Uncharacterized protein</fullName>
    </submittedName>
</protein>
<evidence type="ECO:0000313" key="1">
    <source>
        <dbReference type="EMBL" id="TPN82961.1"/>
    </source>
</evidence>
<dbReference type="AlphaFoldDB" id="A0A504J9S6"/>